<evidence type="ECO:0000313" key="10">
    <source>
        <dbReference type="EMBL" id="CEO52073.1"/>
    </source>
</evidence>
<evidence type="ECO:0000256" key="6">
    <source>
        <dbReference type="ARBA" id="ARBA00023242"/>
    </source>
</evidence>
<keyword evidence="3" id="KW-0805">Transcription regulation</keyword>
<evidence type="ECO:0000256" key="4">
    <source>
        <dbReference type="ARBA" id="ARBA00023125"/>
    </source>
</evidence>
<keyword evidence="8" id="KW-1133">Transmembrane helix</keyword>
<feature type="region of interest" description="Disordered" evidence="7">
    <location>
        <begin position="91"/>
        <end position="124"/>
    </location>
</feature>
<dbReference type="CDD" id="cd00067">
    <property type="entry name" value="GAL4"/>
    <property type="match status" value="1"/>
</dbReference>
<dbReference type="InterPro" id="IPR051711">
    <property type="entry name" value="Stress_Response_Reg"/>
</dbReference>
<evidence type="ECO:0000259" key="9">
    <source>
        <dbReference type="PROSITE" id="PS50048"/>
    </source>
</evidence>
<dbReference type="InterPro" id="IPR001138">
    <property type="entry name" value="Zn2Cys6_DnaBD"/>
</dbReference>
<organism evidence="10">
    <name type="scientific">Bionectria ochroleuca</name>
    <name type="common">Gliocladium roseum</name>
    <dbReference type="NCBI Taxonomy" id="29856"/>
    <lineage>
        <taxon>Eukaryota</taxon>
        <taxon>Fungi</taxon>
        <taxon>Dikarya</taxon>
        <taxon>Ascomycota</taxon>
        <taxon>Pezizomycotina</taxon>
        <taxon>Sordariomycetes</taxon>
        <taxon>Hypocreomycetidae</taxon>
        <taxon>Hypocreales</taxon>
        <taxon>Bionectriaceae</taxon>
        <taxon>Clonostachys</taxon>
    </lineage>
</organism>
<evidence type="ECO:0000256" key="7">
    <source>
        <dbReference type="SAM" id="MobiDB-lite"/>
    </source>
</evidence>
<dbReference type="EMBL" id="CDPU01000026">
    <property type="protein sequence ID" value="CEO52073.1"/>
    <property type="molecule type" value="Genomic_DNA"/>
</dbReference>
<feature type="domain" description="Zn(2)-C6 fungal-type" evidence="9">
    <location>
        <begin position="63"/>
        <end position="92"/>
    </location>
</feature>
<dbReference type="GO" id="GO:0043565">
    <property type="term" value="F:sequence-specific DNA binding"/>
    <property type="evidence" value="ECO:0007669"/>
    <property type="project" value="TreeGrafter"/>
</dbReference>
<gene>
    <name evidence="10" type="ORF">BN869_000008131_1</name>
</gene>
<protein>
    <recommendedName>
        <fullName evidence="9">Zn(2)-C6 fungal-type domain-containing protein</fullName>
    </recommendedName>
</protein>
<dbReference type="AlphaFoldDB" id="A0A0B7K3W1"/>
<dbReference type="Pfam" id="PF04082">
    <property type="entry name" value="Fungal_trans"/>
    <property type="match status" value="1"/>
</dbReference>
<dbReference type="PANTHER" id="PTHR47540">
    <property type="entry name" value="THIAMINE REPRESSIBLE GENES REGULATORY PROTEIN THI5"/>
    <property type="match status" value="1"/>
</dbReference>
<keyword evidence="8" id="KW-0472">Membrane</keyword>
<proteinExistence type="predicted"/>
<accession>A0A0B7K3W1</accession>
<dbReference type="PROSITE" id="PS00463">
    <property type="entry name" value="ZN2_CY6_FUNGAL_1"/>
    <property type="match status" value="1"/>
</dbReference>
<keyword evidence="5" id="KW-0804">Transcription</keyword>
<dbReference type="SMART" id="SM00906">
    <property type="entry name" value="Fungal_trans"/>
    <property type="match status" value="1"/>
</dbReference>
<dbReference type="PROSITE" id="PS50048">
    <property type="entry name" value="ZN2_CY6_FUNGAL_2"/>
    <property type="match status" value="1"/>
</dbReference>
<feature type="region of interest" description="Disordered" evidence="7">
    <location>
        <begin position="1"/>
        <end position="62"/>
    </location>
</feature>
<dbReference type="InterPro" id="IPR036864">
    <property type="entry name" value="Zn2-C6_fun-type_DNA-bd_sf"/>
</dbReference>
<keyword evidence="6" id="KW-0539">Nucleus</keyword>
<reference evidence="10" key="1">
    <citation type="submission" date="2015-01" db="EMBL/GenBank/DDBJ databases">
        <authorList>
            <person name="Durling Mikael"/>
        </authorList>
    </citation>
    <scope>NUCLEOTIDE SEQUENCE</scope>
</reference>
<evidence type="ECO:0000256" key="1">
    <source>
        <dbReference type="ARBA" id="ARBA00004123"/>
    </source>
</evidence>
<dbReference type="GO" id="GO:0008270">
    <property type="term" value="F:zinc ion binding"/>
    <property type="evidence" value="ECO:0007669"/>
    <property type="project" value="InterPro"/>
</dbReference>
<dbReference type="GO" id="GO:0000981">
    <property type="term" value="F:DNA-binding transcription factor activity, RNA polymerase II-specific"/>
    <property type="evidence" value="ECO:0007669"/>
    <property type="project" value="InterPro"/>
</dbReference>
<sequence length="730" mass="81528">MEATLSPSPGRNRGPRVIVFSRSMEVATPRKRSRLPSDPSASSSNAAETPRTANRGNPKVSRACDFCKSRKTKCSGNQPCARCKARGKPCRYDSAYTRGRPPTPPRSASHPYHEGSPRAPPSEEELMVSQIDPPLRVSTAPSRASPELGMAEIEGQILDPTSSPTFLHRAWKKLLSQGTESWSDNAKRAAESQPLTMAGDSPLPEADEATRLQLPSPSESRMLLDLYFDVCIATYRFLHRPAVERWLVVVEHNIKEGLPVWHEIGRPRAAIVLVALAIAISHHEKSETIGGVDRTSSLGDVLFGVAGRLTENETGHPKLESAQARLVQVIYLLITSRFNRAWYVFGNTLQIISATGLHRRGQSKRQHVSGDYIHSQYRMRTFWTAYILDNYLGVILGRPRHFHDDDIDQDYPDCVHDEDMGSSEPCEPPDEDEGDYHIEALIYHAKIAQMIGSISREVYTIKPIPHQERIDAAYRHVQRIHEWRASLPLHLGSVRPSTLIVSFRRQAIVLKLAYSHAIMHASRLFILGGTDSNPIQQPYVEGCIAAAKTVLKCVDQLAKDGPIFHAFWWTHYVTFCSLLVVYVFEIQQRRLGRPIRGVTDPRTDLLELAEKCQKHLALATASNSPSRRYAVILEEFRSAATSQQARLEIDPALHNPIEAVECGTVDGQLGAQPAHLEVVGPVGETPMLDFDLLDSWQTTDWLQLDSSAFWPHPDYDDVSAGWSDLAGWSL</sequence>
<evidence type="ECO:0000256" key="5">
    <source>
        <dbReference type="ARBA" id="ARBA00023163"/>
    </source>
</evidence>
<evidence type="ECO:0000256" key="3">
    <source>
        <dbReference type="ARBA" id="ARBA00023015"/>
    </source>
</evidence>
<evidence type="ECO:0000256" key="2">
    <source>
        <dbReference type="ARBA" id="ARBA00022723"/>
    </source>
</evidence>
<feature type="compositionally biased region" description="Low complexity" evidence="7">
    <location>
        <begin position="36"/>
        <end position="47"/>
    </location>
</feature>
<keyword evidence="2" id="KW-0479">Metal-binding</keyword>
<feature type="transmembrane region" description="Helical" evidence="8">
    <location>
        <begin position="566"/>
        <end position="584"/>
    </location>
</feature>
<dbReference type="Gene3D" id="4.10.240.10">
    <property type="entry name" value="Zn(2)-C6 fungal-type DNA-binding domain"/>
    <property type="match status" value="1"/>
</dbReference>
<dbReference type="InterPro" id="IPR007219">
    <property type="entry name" value="XnlR_reg_dom"/>
</dbReference>
<dbReference type="SMART" id="SM00066">
    <property type="entry name" value="GAL4"/>
    <property type="match status" value="1"/>
</dbReference>
<evidence type="ECO:0000256" key="8">
    <source>
        <dbReference type="SAM" id="Phobius"/>
    </source>
</evidence>
<dbReference type="Pfam" id="PF00172">
    <property type="entry name" value="Zn_clus"/>
    <property type="match status" value="1"/>
</dbReference>
<dbReference type="CDD" id="cd12148">
    <property type="entry name" value="fungal_TF_MHR"/>
    <property type="match status" value="1"/>
</dbReference>
<feature type="region of interest" description="Disordered" evidence="7">
    <location>
        <begin position="182"/>
        <end position="208"/>
    </location>
</feature>
<dbReference type="GO" id="GO:0005634">
    <property type="term" value="C:nucleus"/>
    <property type="evidence" value="ECO:0007669"/>
    <property type="project" value="UniProtKB-SubCell"/>
</dbReference>
<dbReference type="GO" id="GO:0006351">
    <property type="term" value="P:DNA-templated transcription"/>
    <property type="evidence" value="ECO:0007669"/>
    <property type="project" value="InterPro"/>
</dbReference>
<dbReference type="GO" id="GO:0045944">
    <property type="term" value="P:positive regulation of transcription by RNA polymerase II"/>
    <property type="evidence" value="ECO:0007669"/>
    <property type="project" value="TreeGrafter"/>
</dbReference>
<dbReference type="PANTHER" id="PTHR47540:SF2">
    <property type="entry name" value="ZN(II)2CYS6 TRANSCRIPTION FACTOR (EUROFUNG)"/>
    <property type="match status" value="1"/>
</dbReference>
<keyword evidence="8" id="KW-0812">Transmembrane</keyword>
<keyword evidence="4" id="KW-0238">DNA-binding</keyword>
<name>A0A0B7K3W1_BIOOC</name>
<comment type="subcellular location">
    <subcellularLocation>
        <location evidence="1">Nucleus</location>
    </subcellularLocation>
</comment>
<dbReference type="SUPFAM" id="SSF57701">
    <property type="entry name" value="Zn2/Cys6 DNA-binding domain"/>
    <property type="match status" value="1"/>
</dbReference>